<keyword evidence="2" id="KW-1185">Reference proteome</keyword>
<sequence>MPDYQGYRAAVQRHLTTDQELIQQARPEVQARWIELNAELEKLMQAERDKVQLKGPPSSVTIGPICWELPTTPEPVAKALASFCSRPPLRSLEPLPLPDMVRPLAVGDGSNPYLHDGMCPGEREGVGLGVNWMLKHPLSETSDDYQGTFRQ</sequence>
<comment type="caution">
    <text evidence="1">The sequence shown here is derived from an EMBL/GenBank/DDBJ whole genome shotgun (WGS) entry which is preliminary data.</text>
</comment>
<dbReference type="EMBL" id="CAJPDS010000012">
    <property type="protein sequence ID" value="CAF9912785.1"/>
    <property type="molecule type" value="Genomic_DNA"/>
</dbReference>
<evidence type="ECO:0000313" key="2">
    <source>
        <dbReference type="Proteomes" id="UP000664521"/>
    </source>
</evidence>
<evidence type="ECO:0000313" key="1">
    <source>
        <dbReference type="EMBL" id="CAF9912785.1"/>
    </source>
</evidence>
<proteinExistence type="predicted"/>
<name>A0A8H3IEB7_9LECA</name>
<protein>
    <submittedName>
        <fullName evidence="1">Uncharacterized protein</fullName>
    </submittedName>
</protein>
<accession>A0A8H3IEB7</accession>
<dbReference type="Proteomes" id="UP000664521">
    <property type="component" value="Unassembled WGS sequence"/>
</dbReference>
<reference evidence="1" key="1">
    <citation type="submission" date="2021-03" db="EMBL/GenBank/DDBJ databases">
        <authorList>
            <person name="Tagirdzhanova G."/>
        </authorList>
    </citation>
    <scope>NUCLEOTIDE SEQUENCE</scope>
</reference>
<dbReference type="AlphaFoldDB" id="A0A8H3IEB7"/>
<gene>
    <name evidence="1" type="ORF">HETSPECPRED_001200</name>
</gene>
<organism evidence="1 2">
    <name type="scientific">Heterodermia speciosa</name>
    <dbReference type="NCBI Taxonomy" id="116794"/>
    <lineage>
        <taxon>Eukaryota</taxon>
        <taxon>Fungi</taxon>
        <taxon>Dikarya</taxon>
        <taxon>Ascomycota</taxon>
        <taxon>Pezizomycotina</taxon>
        <taxon>Lecanoromycetes</taxon>
        <taxon>OSLEUM clade</taxon>
        <taxon>Lecanoromycetidae</taxon>
        <taxon>Caliciales</taxon>
        <taxon>Physciaceae</taxon>
        <taxon>Heterodermia</taxon>
    </lineage>
</organism>